<dbReference type="EMBL" id="JAUOTP010000005">
    <property type="protein sequence ID" value="MDO6415360.1"/>
    <property type="molecule type" value="Genomic_DNA"/>
</dbReference>
<dbReference type="Pfam" id="PF02586">
    <property type="entry name" value="SRAP"/>
    <property type="match status" value="1"/>
</dbReference>
<comment type="caution">
    <text evidence="1">The sequence shown here is derived from an EMBL/GenBank/DDBJ whole genome shotgun (WGS) entry which is preliminary data.</text>
</comment>
<accession>A0ABT8YAM1</accession>
<dbReference type="Proteomes" id="UP001169764">
    <property type="component" value="Unassembled WGS sequence"/>
</dbReference>
<dbReference type="InterPro" id="IPR036590">
    <property type="entry name" value="SRAP-like"/>
</dbReference>
<protein>
    <submittedName>
        <fullName evidence="1">SOS response-associated peptidase family protein</fullName>
    </submittedName>
</protein>
<name>A0ABT8YAM1_9SPHN</name>
<dbReference type="InterPro" id="IPR003738">
    <property type="entry name" value="SRAP"/>
</dbReference>
<evidence type="ECO:0000313" key="1">
    <source>
        <dbReference type="EMBL" id="MDO6415360.1"/>
    </source>
</evidence>
<reference evidence="1" key="1">
    <citation type="submission" date="2023-07" db="EMBL/GenBank/DDBJ databases">
        <authorList>
            <person name="Kim M."/>
        </authorList>
    </citation>
    <scope>NUCLEOTIDE SEQUENCE</scope>
    <source>
        <strain evidence="1">BIUV-7</strain>
    </source>
</reference>
<evidence type="ECO:0000313" key="2">
    <source>
        <dbReference type="Proteomes" id="UP001169764"/>
    </source>
</evidence>
<gene>
    <name evidence="1" type="ORF">Q4F19_13280</name>
</gene>
<dbReference type="RefSeq" id="WP_303543311.1">
    <property type="nucleotide sequence ID" value="NZ_JAUOTP010000005.1"/>
</dbReference>
<dbReference type="Gene3D" id="3.90.1680.10">
    <property type="entry name" value="SOS response associated peptidase-like"/>
    <property type="match status" value="1"/>
</dbReference>
<proteinExistence type="predicted"/>
<dbReference type="SUPFAM" id="SSF143081">
    <property type="entry name" value="BB1717-like"/>
    <property type="match status" value="1"/>
</dbReference>
<organism evidence="1 2">
    <name type="scientific">Sphingomonas natans</name>
    <dbReference type="NCBI Taxonomy" id="3063330"/>
    <lineage>
        <taxon>Bacteria</taxon>
        <taxon>Pseudomonadati</taxon>
        <taxon>Pseudomonadota</taxon>
        <taxon>Alphaproteobacteria</taxon>
        <taxon>Sphingomonadales</taxon>
        <taxon>Sphingomonadaceae</taxon>
        <taxon>Sphingomonas</taxon>
    </lineage>
</organism>
<sequence length="174" mass="19812">MFAAMQATAFESDAPLGARRAVIRRDAVDGSPELVELAWGLAAADPSELPFRFVRSEGRTFPTHRCLVPASEFHVSYRDRRYRFTLEDGNWFYLAGIWRPSVRGFPEAYAILTVAANPEVARYQDRQGALIRRNRHLHWLDGTLPEDEILQTPPPRTFLCEEIDPKPELTCLGL</sequence>
<keyword evidence="2" id="KW-1185">Reference proteome</keyword>